<proteinExistence type="predicted"/>
<feature type="coiled-coil region" evidence="1">
    <location>
        <begin position="14"/>
        <end position="41"/>
    </location>
</feature>
<reference evidence="2" key="3">
    <citation type="journal article" date="2019" name="BMC Res. Notes">
        <title>Complete genome sequence of the Sulfodiicoccus acidiphilus strain HS-1T, the first crenarchaeon that lacks polB3, isolated from an acidic hot spring in Ohwaku-dani, Hakone, Japan.</title>
        <authorList>
            <person name="Sakai H.D."/>
            <person name="Kurosawa N."/>
        </authorList>
    </citation>
    <scope>NUCLEOTIDE SEQUENCE</scope>
    <source>
        <strain evidence="2">HS-1</strain>
    </source>
</reference>
<evidence type="ECO:0000313" key="3">
    <source>
        <dbReference type="EMBL" id="GGT95132.1"/>
    </source>
</evidence>
<sequence>MNYTSTTGTPAGELEEIAKRMTMLEQELKSLQGQIAELESKPTALELRRLTYSGLMLALQAELLEVDKVAQSQSEGPTSYVVSEFTLTIKALASVDEKGRPILAFPIQGEVDPGQLSSLTIRLSPVPRFTKQIQRKSSA</sequence>
<dbReference type="EMBL" id="BMQS01000009">
    <property type="protein sequence ID" value="GGT95132.1"/>
    <property type="molecule type" value="Genomic_DNA"/>
</dbReference>
<name>A0A348B3J1_9CREN</name>
<reference evidence="3" key="1">
    <citation type="journal article" date="2014" name="Int. J. Syst. Evol. Microbiol.">
        <title>Complete genome sequence of Corynebacterium casei LMG S-19264T (=DSM 44701T), isolated from a smear-ripened cheese.</title>
        <authorList>
            <consortium name="US DOE Joint Genome Institute (JGI-PGF)"/>
            <person name="Walter F."/>
            <person name="Albersmeier A."/>
            <person name="Kalinowski J."/>
            <person name="Ruckert C."/>
        </authorList>
    </citation>
    <scope>NUCLEOTIDE SEQUENCE</scope>
    <source>
        <strain evidence="3">JCM 31740</strain>
    </source>
</reference>
<reference evidence="4" key="2">
    <citation type="submission" date="2018-04" db="EMBL/GenBank/DDBJ databases">
        <title>Complete genome sequence of Sulfodiicoccus acidiphilus strain HS-1.</title>
        <authorList>
            <person name="Sakai H.D."/>
            <person name="Kurosawa N."/>
        </authorList>
    </citation>
    <scope>NUCLEOTIDE SEQUENCE [LARGE SCALE GENOMIC DNA]</scope>
    <source>
        <strain evidence="4">HS-1</strain>
    </source>
</reference>
<keyword evidence="4" id="KW-1185">Reference proteome</keyword>
<dbReference type="EMBL" id="AP018553">
    <property type="protein sequence ID" value="BBD72743.1"/>
    <property type="molecule type" value="Genomic_DNA"/>
</dbReference>
<dbReference type="Proteomes" id="UP000616143">
    <property type="component" value="Unassembled WGS sequence"/>
</dbReference>
<evidence type="ECO:0000313" key="2">
    <source>
        <dbReference type="EMBL" id="BBD72743.1"/>
    </source>
</evidence>
<organism evidence="2 4">
    <name type="scientific">Sulfodiicoccus acidiphilus</name>
    <dbReference type="NCBI Taxonomy" id="1670455"/>
    <lineage>
        <taxon>Archaea</taxon>
        <taxon>Thermoproteota</taxon>
        <taxon>Thermoprotei</taxon>
        <taxon>Sulfolobales</taxon>
        <taxon>Sulfolobaceae</taxon>
        <taxon>Sulfodiicoccus</taxon>
    </lineage>
</organism>
<keyword evidence="1" id="KW-0175">Coiled coil</keyword>
<evidence type="ECO:0000313" key="4">
    <source>
        <dbReference type="Proteomes" id="UP000276741"/>
    </source>
</evidence>
<protein>
    <submittedName>
        <fullName evidence="2">Uncharacterized protein</fullName>
    </submittedName>
</protein>
<gene>
    <name evidence="3" type="ORF">GCM10007116_10750</name>
    <name evidence="2" type="ORF">HS1genome_1132</name>
</gene>
<reference evidence="3" key="4">
    <citation type="submission" date="2020-09" db="EMBL/GenBank/DDBJ databases">
        <authorList>
            <person name="Sun Q."/>
            <person name="Ohkuma M."/>
        </authorList>
    </citation>
    <scope>NUCLEOTIDE SEQUENCE</scope>
    <source>
        <strain evidence="3">JCM 31740</strain>
    </source>
</reference>
<dbReference type="Proteomes" id="UP000276741">
    <property type="component" value="Chromosome"/>
</dbReference>
<evidence type="ECO:0000256" key="1">
    <source>
        <dbReference type="SAM" id="Coils"/>
    </source>
</evidence>
<dbReference type="RefSeq" id="WP_126449985.1">
    <property type="nucleotide sequence ID" value="NZ_AP018553.1"/>
</dbReference>
<dbReference type="GeneID" id="38666645"/>
<dbReference type="KEGG" id="sacd:HS1genome_1132"/>
<accession>A0A348B3J1</accession>
<dbReference type="AlphaFoldDB" id="A0A348B3J1"/>